<dbReference type="Proteomes" id="UP000886653">
    <property type="component" value="Unassembled WGS sequence"/>
</dbReference>
<feature type="transmembrane region" description="Helical" evidence="2">
    <location>
        <begin position="98"/>
        <end position="116"/>
    </location>
</feature>
<organism evidence="3 4">
    <name type="scientific">Cronartium quercuum f. sp. fusiforme G11</name>
    <dbReference type="NCBI Taxonomy" id="708437"/>
    <lineage>
        <taxon>Eukaryota</taxon>
        <taxon>Fungi</taxon>
        <taxon>Dikarya</taxon>
        <taxon>Basidiomycota</taxon>
        <taxon>Pucciniomycotina</taxon>
        <taxon>Pucciniomycetes</taxon>
        <taxon>Pucciniales</taxon>
        <taxon>Coleosporiaceae</taxon>
        <taxon>Cronartium</taxon>
    </lineage>
</organism>
<feature type="compositionally biased region" description="Low complexity" evidence="1">
    <location>
        <begin position="60"/>
        <end position="86"/>
    </location>
</feature>
<comment type="caution">
    <text evidence="3">The sequence shown here is derived from an EMBL/GenBank/DDBJ whole genome shotgun (WGS) entry which is preliminary data.</text>
</comment>
<keyword evidence="4" id="KW-1185">Reference proteome</keyword>
<reference evidence="3" key="1">
    <citation type="submission" date="2013-11" db="EMBL/GenBank/DDBJ databases">
        <title>Genome sequence of the fusiform rust pathogen reveals effectors for host alternation and coevolution with pine.</title>
        <authorList>
            <consortium name="DOE Joint Genome Institute"/>
            <person name="Smith K."/>
            <person name="Pendleton A."/>
            <person name="Kubisiak T."/>
            <person name="Anderson C."/>
            <person name="Salamov A."/>
            <person name="Aerts A."/>
            <person name="Riley R."/>
            <person name="Clum A."/>
            <person name="Lindquist E."/>
            <person name="Ence D."/>
            <person name="Campbell M."/>
            <person name="Kronenberg Z."/>
            <person name="Feau N."/>
            <person name="Dhillon B."/>
            <person name="Hamelin R."/>
            <person name="Burleigh J."/>
            <person name="Smith J."/>
            <person name="Yandell M."/>
            <person name="Nelson C."/>
            <person name="Grigoriev I."/>
            <person name="Davis J."/>
        </authorList>
    </citation>
    <scope>NUCLEOTIDE SEQUENCE</scope>
    <source>
        <strain evidence="3">G11</strain>
    </source>
</reference>
<evidence type="ECO:0000313" key="4">
    <source>
        <dbReference type="Proteomes" id="UP000886653"/>
    </source>
</evidence>
<evidence type="ECO:0000313" key="3">
    <source>
        <dbReference type="EMBL" id="KAG0147971.1"/>
    </source>
</evidence>
<keyword evidence="2" id="KW-1133">Transmembrane helix</keyword>
<evidence type="ECO:0000256" key="2">
    <source>
        <dbReference type="SAM" id="Phobius"/>
    </source>
</evidence>
<sequence>MTSEKVKSANQAGFDAIKKDLPLNLQNKFNASEGPNDLNLNRSQKKEYTKAYLKQMEEVSNGNSNSTNNGSSSTKSSSGNQVTKGSKSISSSLSIQNFTTYFSIFITFHFFLFFISL</sequence>
<dbReference type="AlphaFoldDB" id="A0A9P6NJ59"/>
<protein>
    <submittedName>
        <fullName evidence="3">Uncharacterized protein</fullName>
    </submittedName>
</protein>
<evidence type="ECO:0000256" key="1">
    <source>
        <dbReference type="SAM" id="MobiDB-lite"/>
    </source>
</evidence>
<proteinExistence type="predicted"/>
<feature type="region of interest" description="Disordered" evidence="1">
    <location>
        <begin position="57"/>
        <end position="86"/>
    </location>
</feature>
<name>A0A9P6NJ59_9BASI</name>
<accession>A0A9P6NJ59</accession>
<gene>
    <name evidence="3" type="ORF">CROQUDRAFT_670242</name>
</gene>
<dbReference type="EMBL" id="MU167242">
    <property type="protein sequence ID" value="KAG0147971.1"/>
    <property type="molecule type" value="Genomic_DNA"/>
</dbReference>
<keyword evidence="2" id="KW-0812">Transmembrane</keyword>
<keyword evidence="2" id="KW-0472">Membrane</keyword>